<dbReference type="SUPFAM" id="SSF53613">
    <property type="entry name" value="Ribokinase-like"/>
    <property type="match status" value="1"/>
</dbReference>
<accession>A0ABW5CG49</accession>
<evidence type="ECO:0000256" key="2">
    <source>
        <dbReference type="ARBA" id="ARBA00022679"/>
    </source>
</evidence>
<dbReference type="EC" id="2.7.1.-" evidence="7"/>
<dbReference type="InterPro" id="IPR011611">
    <property type="entry name" value="PfkB_dom"/>
</dbReference>
<dbReference type="EMBL" id="JBHUIJ010000002">
    <property type="protein sequence ID" value="MFD2236234.1"/>
    <property type="molecule type" value="Genomic_DNA"/>
</dbReference>
<comment type="similarity">
    <text evidence="1">Belongs to the carbohydrate kinase PfkB family.</text>
</comment>
<reference evidence="8" key="1">
    <citation type="journal article" date="2019" name="Int. J. Syst. Evol. Microbiol.">
        <title>The Global Catalogue of Microorganisms (GCM) 10K type strain sequencing project: providing services to taxonomists for standard genome sequencing and annotation.</title>
        <authorList>
            <consortium name="The Broad Institute Genomics Platform"/>
            <consortium name="The Broad Institute Genome Sequencing Center for Infectious Disease"/>
            <person name="Wu L."/>
            <person name="Ma J."/>
        </authorList>
    </citation>
    <scope>NUCLEOTIDE SEQUENCE [LARGE SCALE GENOMIC DNA]</scope>
    <source>
        <strain evidence="8">ZS-35-S2</strain>
    </source>
</reference>
<keyword evidence="8" id="KW-1185">Reference proteome</keyword>
<dbReference type="InterPro" id="IPR029056">
    <property type="entry name" value="Ribokinase-like"/>
</dbReference>
<dbReference type="PANTHER" id="PTHR43085:SF1">
    <property type="entry name" value="PSEUDOURIDINE KINASE-RELATED"/>
    <property type="match status" value="1"/>
</dbReference>
<keyword evidence="3" id="KW-0547">Nucleotide-binding</keyword>
<dbReference type="PANTHER" id="PTHR43085">
    <property type="entry name" value="HEXOKINASE FAMILY MEMBER"/>
    <property type="match status" value="1"/>
</dbReference>
<dbReference type="InterPro" id="IPR050306">
    <property type="entry name" value="PfkB_Carbo_kinase"/>
</dbReference>
<evidence type="ECO:0000256" key="5">
    <source>
        <dbReference type="ARBA" id="ARBA00022840"/>
    </source>
</evidence>
<keyword evidence="5" id="KW-0067">ATP-binding</keyword>
<evidence type="ECO:0000256" key="3">
    <source>
        <dbReference type="ARBA" id="ARBA00022741"/>
    </source>
</evidence>
<gene>
    <name evidence="7" type="ORF">ACFSKQ_02005</name>
</gene>
<evidence type="ECO:0000313" key="8">
    <source>
        <dbReference type="Proteomes" id="UP001597371"/>
    </source>
</evidence>
<evidence type="ECO:0000313" key="7">
    <source>
        <dbReference type="EMBL" id="MFD2236234.1"/>
    </source>
</evidence>
<dbReference type="RefSeq" id="WP_209735805.1">
    <property type="nucleotide sequence ID" value="NZ_CP072611.1"/>
</dbReference>
<proteinExistence type="inferred from homology"/>
<dbReference type="GO" id="GO:0016301">
    <property type="term" value="F:kinase activity"/>
    <property type="evidence" value="ECO:0007669"/>
    <property type="project" value="UniProtKB-KW"/>
</dbReference>
<keyword evidence="4 7" id="KW-0418">Kinase</keyword>
<dbReference type="CDD" id="cd01167">
    <property type="entry name" value="bac_FRK"/>
    <property type="match status" value="1"/>
</dbReference>
<keyword evidence="2 7" id="KW-0808">Transferase</keyword>
<comment type="caution">
    <text evidence="7">The sequence shown here is derived from an EMBL/GenBank/DDBJ whole genome shotgun (WGS) entry which is preliminary data.</text>
</comment>
<evidence type="ECO:0000259" key="6">
    <source>
        <dbReference type="Pfam" id="PF00294"/>
    </source>
</evidence>
<evidence type="ECO:0000256" key="4">
    <source>
        <dbReference type="ARBA" id="ARBA00022777"/>
    </source>
</evidence>
<feature type="domain" description="Carbohydrate kinase PfkB" evidence="6">
    <location>
        <begin position="2"/>
        <end position="302"/>
    </location>
</feature>
<organism evidence="7 8">
    <name type="scientific">Aureimonas populi</name>
    <dbReference type="NCBI Taxonomy" id="1701758"/>
    <lineage>
        <taxon>Bacteria</taxon>
        <taxon>Pseudomonadati</taxon>
        <taxon>Pseudomonadota</taxon>
        <taxon>Alphaproteobacteria</taxon>
        <taxon>Hyphomicrobiales</taxon>
        <taxon>Aurantimonadaceae</taxon>
        <taxon>Aureimonas</taxon>
    </lineage>
</organism>
<sequence length="312" mass="32919">MILVCGEALIDFFSTGKGERALAMEGHVGGSPFNVAVGAARLGREVAFFGALSDDFFGKRLRRALEEEGVSLSFAKRTGRPSPLSFVSVGEDGLVAYSFRNEGAADHDLLETDLPDPGDAVSCVSVGSYTLGLDSAGETVTRLAERMGRERVVSFDPNVRPGLIGDDAAWRARFERVIRAASIVKISTEDIGHAFGPGADVEAIARGWLRQGPALVLVTDGPQPVRAFGAFGSVRFQGPAVTVVDTVGAGDSFHAALLSFIEAEGRMTRGALETLDLAFIERALAFACRAAAITCSRRGADLPRSGDMARPA</sequence>
<name>A0ABW5CG49_9HYPH</name>
<dbReference type="PROSITE" id="PS00584">
    <property type="entry name" value="PFKB_KINASES_2"/>
    <property type="match status" value="1"/>
</dbReference>
<evidence type="ECO:0000256" key="1">
    <source>
        <dbReference type="ARBA" id="ARBA00010688"/>
    </source>
</evidence>
<dbReference type="Proteomes" id="UP001597371">
    <property type="component" value="Unassembled WGS sequence"/>
</dbReference>
<dbReference type="Pfam" id="PF00294">
    <property type="entry name" value="PfkB"/>
    <property type="match status" value="1"/>
</dbReference>
<dbReference type="Gene3D" id="3.40.1190.20">
    <property type="match status" value="1"/>
</dbReference>
<dbReference type="InterPro" id="IPR002173">
    <property type="entry name" value="Carboh/pur_kinase_PfkB_CS"/>
</dbReference>
<protein>
    <submittedName>
        <fullName evidence="7">Carbohydrate kinase</fullName>
        <ecNumber evidence="7">2.7.1.-</ecNumber>
    </submittedName>
</protein>